<reference evidence="6 7" key="1">
    <citation type="submission" date="2016-05" db="EMBL/GenBank/DDBJ databases">
        <title>Single-cell genome of chain-forming Candidatus Thiomargarita nelsonii and comparison to other large sulfur-oxidizing bacteria.</title>
        <authorList>
            <person name="Winkel M."/>
            <person name="Salman V."/>
            <person name="Woyke T."/>
            <person name="Schulz-Vogt H."/>
            <person name="Richter M."/>
            <person name="Flood B."/>
            <person name="Bailey J."/>
            <person name="Amann R."/>
            <person name="Mussmann M."/>
        </authorList>
    </citation>
    <scope>NUCLEOTIDE SEQUENCE [LARGE SCALE GENOMIC DNA]</scope>
    <source>
        <strain evidence="6 7">THI036</strain>
    </source>
</reference>
<dbReference type="GO" id="GO:0016705">
    <property type="term" value="F:oxidoreductase activity, acting on paired donors, with incorporation or reduction of molecular oxygen"/>
    <property type="evidence" value="ECO:0007669"/>
    <property type="project" value="InterPro"/>
</dbReference>
<evidence type="ECO:0000256" key="4">
    <source>
        <dbReference type="ARBA" id="ARBA00023033"/>
    </source>
</evidence>
<dbReference type="PANTHER" id="PTHR30011">
    <property type="entry name" value="ALKANESULFONATE MONOOXYGENASE-RELATED"/>
    <property type="match status" value="1"/>
</dbReference>
<keyword evidence="7" id="KW-1185">Reference proteome</keyword>
<sequence length="346" mass="38170">MPQLTPDSLAEQEFEMHKHANNPVHQTINDDQGFQSINRGYNSVFRPNHLSLGLVVPLETYSQGPVPTMTRHVERVQLAEELGYSAIWLRDVPFNVPSFGDAGQMFDPFVYLGLLAAQTEWIALGVASIVLPLRHPAHVAKAAASVDVLSGGRLILGVASGDRPEEYPALNLPFDERGARFRASFDYIMQMWEDSPAFENTFGSPYGGMDMLPKPASGKLPLLITGGSQQDPDWIAQNGDGWITYPRNIAVQAKIISNWRARVKAVGGPAKPAMQSLYVDLAEDPETPPQPIHLGFRLGANHLRAYLKSLKEIGVNHVALNLRFNQADIETTLKRLADDILPDFAD</sequence>
<keyword evidence="3" id="KW-0560">Oxidoreductase</keyword>
<dbReference type="Pfam" id="PF00296">
    <property type="entry name" value="Bac_luciferase"/>
    <property type="match status" value="1"/>
</dbReference>
<keyword evidence="4 6" id="KW-0503">Monooxygenase</keyword>
<dbReference type="Gene3D" id="3.20.20.30">
    <property type="entry name" value="Luciferase-like domain"/>
    <property type="match status" value="1"/>
</dbReference>
<evidence type="ECO:0000313" key="7">
    <source>
        <dbReference type="Proteomes" id="UP000076962"/>
    </source>
</evidence>
<dbReference type="AlphaFoldDB" id="A0A176RWR9"/>
<accession>A0A176RWR9</accession>
<gene>
    <name evidence="6" type="ORF">THIOM_004179</name>
</gene>
<comment type="caution">
    <text evidence="6">The sequence shown here is derived from an EMBL/GenBank/DDBJ whole genome shotgun (WGS) entry which is preliminary data.</text>
</comment>
<evidence type="ECO:0000256" key="2">
    <source>
        <dbReference type="ARBA" id="ARBA00022643"/>
    </source>
</evidence>
<evidence type="ECO:0000256" key="3">
    <source>
        <dbReference type="ARBA" id="ARBA00023002"/>
    </source>
</evidence>
<feature type="domain" description="Luciferase-like" evidence="5">
    <location>
        <begin position="64"/>
        <end position="270"/>
    </location>
</feature>
<dbReference type="SUPFAM" id="SSF51679">
    <property type="entry name" value="Bacterial luciferase-like"/>
    <property type="match status" value="1"/>
</dbReference>
<name>A0A176RWR9_9GAMM</name>
<dbReference type="PANTHER" id="PTHR30011:SF16">
    <property type="entry name" value="C2H2 FINGER DOMAIN TRANSCRIPTION FACTOR (EUROFUNG)-RELATED"/>
    <property type="match status" value="1"/>
</dbReference>
<protein>
    <submittedName>
        <fullName evidence="6">Luciferase-like monooxygenase</fullName>
    </submittedName>
</protein>
<dbReference type="InterPro" id="IPR036661">
    <property type="entry name" value="Luciferase-like_sf"/>
</dbReference>
<dbReference type="GO" id="GO:0004497">
    <property type="term" value="F:monooxygenase activity"/>
    <property type="evidence" value="ECO:0007669"/>
    <property type="project" value="UniProtKB-KW"/>
</dbReference>
<evidence type="ECO:0000256" key="1">
    <source>
        <dbReference type="ARBA" id="ARBA00022630"/>
    </source>
</evidence>
<evidence type="ECO:0000259" key="5">
    <source>
        <dbReference type="Pfam" id="PF00296"/>
    </source>
</evidence>
<keyword evidence="2" id="KW-0288">FMN</keyword>
<dbReference type="InterPro" id="IPR051260">
    <property type="entry name" value="Diverse_substr_monoxygenases"/>
</dbReference>
<evidence type="ECO:0000313" key="6">
    <source>
        <dbReference type="EMBL" id="OAD20138.1"/>
    </source>
</evidence>
<dbReference type="Proteomes" id="UP000076962">
    <property type="component" value="Unassembled WGS sequence"/>
</dbReference>
<dbReference type="EMBL" id="LUTY01002538">
    <property type="protein sequence ID" value="OAD20138.1"/>
    <property type="molecule type" value="Genomic_DNA"/>
</dbReference>
<dbReference type="InterPro" id="IPR020020">
    <property type="entry name" value="Luciferase-type_oxidoreductase"/>
</dbReference>
<dbReference type="NCBIfam" id="TIGR03571">
    <property type="entry name" value="lucif_BA3436"/>
    <property type="match status" value="1"/>
</dbReference>
<proteinExistence type="predicted"/>
<dbReference type="PATRIC" id="fig|1003181.4.peg.5509"/>
<organism evidence="6 7">
    <name type="scientific">Candidatus Thiomargarita nelsonii</name>
    <dbReference type="NCBI Taxonomy" id="1003181"/>
    <lineage>
        <taxon>Bacteria</taxon>
        <taxon>Pseudomonadati</taxon>
        <taxon>Pseudomonadota</taxon>
        <taxon>Gammaproteobacteria</taxon>
        <taxon>Thiotrichales</taxon>
        <taxon>Thiotrichaceae</taxon>
        <taxon>Thiomargarita</taxon>
    </lineage>
</organism>
<keyword evidence="1" id="KW-0285">Flavoprotein</keyword>
<dbReference type="InterPro" id="IPR011251">
    <property type="entry name" value="Luciferase-like_dom"/>
</dbReference>